<proteinExistence type="predicted"/>
<sequence>MHVRCRAGHVLVSESSIAAASPETQPENNTLVDVSEGKCRDTWRNLFGQDSLSGGGGFTENVAVSLAGVKGGVGSMMPGWRLWWVLRGPCFEKSGRLVLVLLLCMEARCRCRGVWKIMDEEELDSGGTD</sequence>
<reference evidence="2" key="1">
    <citation type="submission" date="2013-01" db="EMBL/GenBank/DDBJ databases">
        <title>Draft Genome Sequence of a Mulberry Tree, Morus notabilis C.K. Schneid.</title>
        <authorList>
            <person name="He N."/>
            <person name="Zhao S."/>
        </authorList>
    </citation>
    <scope>NUCLEOTIDE SEQUENCE</scope>
</reference>
<dbReference type="AlphaFoldDB" id="W9SCD7"/>
<gene>
    <name evidence="1" type="ORF">L484_007003</name>
</gene>
<evidence type="ECO:0000313" key="2">
    <source>
        <dbReference type="Proteomes" id="UP000030645"/>
    </source>
</evidence>
<evidence type="ECO:0000313" key="1">
    <source>
        <dbReference type="EMBL" id="EXB99096.1"/>
    </source>
</evidence>
<dbReference type="EMBL" id="KE345297">
    <property type="protein sequence ID" value="EXB99096.1"/>
    <property type="molecule type" value="Genomic_DNA"/>
</dbReference>
<accession>W9SCD7</accession>
<protein>
    <submittedName>
        <fullName evidence="1">Uncharacterized protein</fullName>
    </submittedName>
</protein>
<dbReference type="Proteomes" id="UP000030645">
    <property type="component" value="Unassembled WGS sequence"/>
</dbReference>
<organism evidence="1 2">
    <name type="scientific">Morus notabilis</name>
    <dbReference type="NCBI Taxonomy" id="981085"/>
    <lineage>
        <taxon>Eukaryota</taxon>
        <taxon>Viridiplantae</taxon>
        <taxon>Streptophyta</taxon>
        <taxon>Embryophyta</taxon>
        <taxon>Tracheophyta</taxon>
        <taxon>Spermatophyta</taxon>
        <taxon>Magnoliopsida</taxon>
        <taxon>eudicotyledons</taxon>
        <taxon>Gunneridae</taxon>
        <taxon>Pentapetalae</taxon>
        <taxon>rosids</taxon>
        <taxon>fabids</taxon>
        <taxon>Rosales</taxon>
        <taxon>Moraceae</taxon>
        <taxon>Moreae</taxon>
        <taxon>Morus</taxon>
    </lineage>
</organism>
<keyword evidence="2" id="KW-1185">Reference proteome</keyword>
<name>W9SCD7_9ROSA</name>